<proteinExistence type="predicted"/>
<evidence type="ECO:0008006" key="4">
    <source>
        <dbReference type="Google" id="ProtNLM"/>
    </source>
</evidence>
<feature type="transmembrane region" description="Helical" evidence="1">
    <location>
        <begin position="113"/>
        <end position="134"/>
    </location>
</feature>
<keyword evidence="1" id="KW-1133">Transmembrane helix</keyword>
<keyword evidence="1" id="KW-0812">Transmembrane</keyword>
<dbReference type="Proteomes" id="UP001501470">
    <property type="component" value="Unassembled WGS sequence"/>
</dbReference>
<keyword evidence="1" id="KW-0472">Membrane</keyword>
<sequence length="250" mass="26211">MASVLAMSAPRRNPSNWLWVAVPPGVTLLAGALLLALAAPEGSPVLAPFVLANAVVHGTNFAVNELRRRDEAPARPGWELHRPFREACARVGRVFAVGSVVLVWALLADAGPVVAVLALGGAAAMYVSGARGLLRLVRGTPSVRLTGDGVWVGGRSYTWSSIERVELNGDRAHPRVDLLVAGRSRPVTVRPEDVDGSLLFLMDLIGYYVAHPERRAAVGEPGEAVRVHALLLGARLSAGLTGGPTPIAAA</sequence>
<comment type="caution">
    <text evidence="2">The sequence shown here is derived from an EMBL/GenBank/DDBJ whole genome shotgun (WGS) entry which is preliminary data.</text>
</comment>
<organism evidence="2 3">
    <name type="scientific">Dactylosporangium maewongense</name>
    <dbReference type="NCBI Taxonomy" id="634393"/>
    <lineage>
        <taxon>Bacteria</taxon>
        <taxon>Bacillati</taxon>
        <taxon>Actinomycetota</taxon>
        <taxon>Actinomycetes</taxon>
        <taxon>Micromonosporales</taxon>
        <taxon>Micromonosporaceae</taxon>
        <taxon>Dactylosporangium</taxon>
    </lineage>
</organism>
<accession>A0ABN2CP79</accession>
<evidence type="ECO:0000313" key="2">
    <source>
        <dbReference type="EMBL" id="GAA1561982.1"/>
    </source>
</evidence>
<evidence type="ECO:0000256" key="1">
    <source>
        <dbReference type="SAM" id="Phobius"/>
    </source>
</evidence>
<protein>
    <recommendedName>
        <fullName evidence="4">PH domain-containing protein</fullName>
    </recommendedName>
</protein>
<name>A0ABN2CP79_9ACTN</name>
<feature type="transmembrane region" description="Helical" evidence="1">
    <location>
        <begin position="87"/>
        <end position="107"/>
    </location>
</feature>
<dbReference type="EMBL" id="BAAAQD010000031">
    <property type="protein sequence ID" value="GAA1561982.1"/>
    <property type="molecule type" value="Genomic_DNA"/>
</dbReference>
<keyword evidence="3" id="KW-1185">Reference proteome</keyword>
<feature type="transmembrane region" description="Helical" evidence="1">
    <location>
        <begin position="45"/>
        <end position="66"/>
    </location>
</feature>
<evidence type="ECO:0000313" key="3">
    <source>
        <dbReference type="Proteomes" id="UP001501470"/>
    </source>
</evidence>
<gene>
    <name evidence="2" type="ORF">GCM10009827_099260</name>
</gene>
<feature type="transmembrane region" description="Helical" evidence="1">
    <location>
        <begin position="17"/>
        <end position="39"/>
    </location>
</feature>
<reference evidence="2 3" key="1">
    <citation type="journal article" date="2019" name="Int. J. Syst. Evol. Microbiol.">
        <title>The Global Catalogue of Microorganisms (GCM) 10K type strain sequencing project: providing services to taxonomists for standard genome sequencing and annotation.</title>
        <authorList>
            <consortium name="The Broad Institute Genomics Platform"/>
            <consortium name="The Broad Institute Genome Sequencing Center for Infectious Disease"/>
            <person name="Wu L."/>
            <person name="Ma J."/>
        </authorList>
    </citation>
    <scope>NUCLEOTIDE SEQUENCE [LARGE SCALE GENOMIC DNA]</scope>
    <source>
        <strain evidence="2 3">JCM 15933</strain>
    </source>
</reference>